<evidence type="ECO:0000313" key="1">
    <source>
        <dbReference type="EMBL" id="RAI60571.1"/>
    </source>
</evidence>
<protein>
    <submittedName>
        <fullName evidence="1">Uncharacterized protein</fullName>
    </submittedName>
</protein>
<reference evidence="2" key="1">
    <citation type="submission" date="2018-06" db="EMBL/GenBank/DDBJ databases">
        <authorList>
            <person name="Khan S.A."/>
        </authorList>
    </citation>
    <scope>NUCLEOTIDE SEQUENCE [LARGE SCALE GENOMIC DNA]</scope>
    <source>
        <strain evidence="2">DB-1506</strain>
    </source>
</reference>
<sequence>MEAVYGVFTLARQAVGVMETFPLGPFAVARDGAFRPREAGPPPALRFRWRGRRCEAALRADGLRLAAIAGRVPSTAERGADRDLAFQAVAALPGLLPAGWRLRLLPDHRIQVEQETAAVPTATGVIAAMVRFALALDPCLDRLEQTPFARKREDG</sequence>
<accession>A0A327MBB0</accession>
<gene>
    <name evidence="1" type="ORF">DOO78_00055</name>
</gene>
<name>A0A327MBB0_9PROT</name>
<dbReference type="AlphaFoldDB" id="A0A327MBB0"/>
<dbReference type="Proteomes" id="UP000249065">
    <property type="component" value="Unassembled WGS sequence"/>
</dbReference>
<comment type="caution">
    <text evidence="1">The sequence shown here is derived from an EMBL/GenBank/DDBJ whole genome shotgun (WGS) entry which is preliminary data.</text>
</comment>
<proteinExistence type="predicted"/>
<dbReference type="EMBL" id="QLIX01000001">
    <property type="protein sequence ID" value="RAI60571.1"/>
    <property type="molecule type" value="Genomic_DNA"/>
</dbReference>
<organism evidence="1 2">
    <name type="scientific">Roseicella frigidaeris</name>
    <dbReference type="NCBI Taxonomy" id="2230885"/>
    <lineage>
        <taxon>Bacteria</taxon>
        <taxon>Pseudomonadati</taxon>
        <taxon>Pseudomonadota</taxon>
        <taxon>Alphaproteobacteria</taxon>
        <taxon>Acetobacterales</taxon>
        <taxon>Roseomonadaceae</taxon>
        <taxon>Roseicella</taxon>
    </lineage>
</organism>
<evidence type="ECO:0000313" key="2">
    <source>
        <dbReference type="Proteomes" id="UP000249065"/>
    </source>
</evidence>
<keyword evidence="2" id="KW-1185">Reference proteome</keyword>